<gene>
    <name evidence="2" type="ORF">DERYTH_LOCUS17670</name>
</gene>
<keyword evidence="1" id="KW-0472">Membrane</keyword>
<protein>
    <submittedName>
        <fullName evidence="2">26534_t:CDS:1</fullName>
    </submittedName>
</protein>
<reference evidence="2" key="1">
    <citation type="submission" date="2021-06" db="EMBL/GenBank/DDBJ databases">
        <authorList>
            <person name="Kallberg Y."/>
            <person name="Tangrot J."/>
            <person name="Rosling A."/>
        </authorList>
    </citation>
    <scope>NUCLEOTIDE SEQUENCE</scope>
    <source>
        <strain evidence="2">MA453B</strain>
    </source>
</reference>
<feature type="transmembrane region" description="Helical" evidence="1">
    <location>
        <begin position="6"/>
        <end position="26"/>
    </location>
</feature>
<evidence type="ECO:0000313" key="2">
    <source>
        <dbReference type="EMBL" id="CAG8759383.1"/>
    </source>
</evidence>
<proteinExistence type="predicted"/>
<accession>A0A9N9NQ21</accession>
<dbReference type="Proteomes" id="UP000789405">
    <property type="component" value="Unassembled WGS sequence"/>
</dbReference>
<comment type="caution">
    <text evidence="2">The sequence shown here is derived from an EMBL/GenBank/DDBJ whole genome shotgun (WGS) entry which is preliminary data.</text>
</comment>
<keyword evidence="1" id="KW-0812">Transmembrane</keyword>
<organism evidence="2 3">
    <name type="scientific">Dentiscutata erythropus</name>
    <dbReference type="NCBI Taxonomy" id="1348616"/>
    <lineage>
        <taxon>Eukaryota</taxon>
        <taxon>Fungi</taxon>
        <taxon>Fungi incertae sedis</taxon>
        <taxon>Mucoromycota</taxon>
        <taxon>Glomeromycotina</taxon>
        <taxon>Glomeromycetes</taxon>
        <taxon>Diversisporales</taxon>
        <taxon>Gigasporaceae</taxon>
        <taxon>Dentiscutata</taxon>
    </lineage>
</organism>
<sequence length="54" mass="6281">MNRKLFRIFLLLDLVIFLYLIVIYIIPNIPEHQNRIDLVADVAKFANPLIGTAK</sequence>
<dbReference type="AlphaFoldDB" id="A0A9N9NQ21"/>
<evidence type="ECO:0000256" key="1">
    <source>
        <dbReference type="SAM" id="Phobius"/>
    </source>
</evidence>
<keyword evidence="3" id="KW-1185">Reference proteome</keyword>
<feature type="non-terminal residue" evidence="2">
    <location>
        <position position="54"/>
    </location>
</feature>
<name>A0A9N9NQ21_9GLOM</name>
<evidence type="ECO:0000313" key="3">
    <source>
        <dbReference type="Proteomes" id="UP000789405"/>
    </source>
</evidence>
<keyword evidence="1" id="KW-1133">Transmembrane helix</keyword>
<dbReference type="EMBL" id="CAJVPY010016904">
    <property type="protein sequence ID" value="CAG8759383.1"/>
    <property type="molecule type" value="Genomic_DNA"/>
</dbReference>